<comment type="caution">
    <text evidence="3">The sequence shown here is derived from an EMBL/GenBank/DDBJ whole genome shotgun (WGS) entry which is preliminary data.</text>
</comment>
<evidence type="ECO:0000313" key="3">
    <source>
        <dbReference type="EMBL" id="MBP1851406.1"/>
    </source>
</evidence>
<proteinExistence type="predicted"/>
<dbReference type="Gene3D" id="2.160.20.10">
    <property type="entry name" value="Single-stranded right-handed beta-helix, Pectin lyase-like"/>
    <property type="match status" value="1"/>
</dbReference>
<dbReference type="SMART" id="SM00710">
    <property type="entry name" value="PbH1"/>
    <property type="match status" value="4"/>
</dbReference>
<accession>A0ABS4E0D6</accession>
<feature type="signal peptide" evidence="1">
    <location>
        <begin position="1"/>
        <end position="35"/>
    </location>
</feature>
<evidence type="ECO:0000259" key="2">
    <source>
        <dbReference type="Pfam" id="PF13229"/>
    </source>
</evidence>
<reference evidence="3 4" key="1">
    <citation type="submission" date="2021-03" db="EMBL/GenBank/DDBJ databases">
        <title>Genomic Encyclopedia of Type Strains, Phase IV (KMG-IV): sequencing the most valuable type-strain genomes for metagenomic binning, comparative biology and taxonomic classification.</title>
        <authorList>
            <person name="Goeker M."/>
        </authorList>
    </citation>
    <scope>NUCLEOTIDE SEQUENCE [LARGE SCALE GENOMIC DNA]</scope>
    <source>
        <strain evidence="3 4">DSM 21600</strain>
    </source>
</reference>
<dbReference type="RefSeq" id="WP_209946077.1">
    <property type="nucleotide sequence ID" value="NZ_JAGGJU010000007.1"/>
</dbReference>
<sequence length="361" mass="38474">MSMIATTWTNRMAMLAGMAVCIGAALTLAPSPAQAAACSASTLTALRSAPSAGSDSVRIDCDLTLSASDVIVRRLIFAGAQASGVTLDCKGATIGTRQTKTSYSDPTIAIRSLRDDKTGAWSVPRDITIRNCNIRGNIRLIGLGPNGQAKYVRLSSFNRDHTQNAQANAPSGITLRNLTITGTGGIPLYFAPGVTKSSITGSRFVGKSNQTAIYLDAESAGNTISNNRFSLKAGREMIAVDGSADNQIVANTFDDPVDGGVYVYRNCGEGGTIRHQPPQYNVISDNRFDYKKGLARPAIWLNMRDAAGKLLCTRDEQHPFGSSLDPSDQAKYNVVQGNRFKGLWTPAIINFDGTNDVRGNN</sequence>
<protein>
    <recommendedName>
        <fullName evidence="2">Right handed beta helix domain-containing protein</fullName>
    </recommendedName>
</protein>
<dbReference type="Proteomes" id="UP000759443">
    <property type="component" value="Unassembled WGS sequence"/>
</dbReference>
<dbReference type="InterPro" id="IPR011050">
    <property type="entry name" value="Pectin_lyase_fold/virulence"/>
</dbReference>
<keyword evidence="4" id="KW-1185">Reference proteome</keyword>
<evidence type="ECO:0000256" key="1">
    <source>
        <dbReference type="SAM" id="SignalP"/>
    </source>
</evidence>
<dbReference type="InterPro" id="IPR012334">
    <property type="entry name" value="Pectin_lyas_fold"/>
</dbReference>
<feature type="domain" description="Right handed beta helix" evidence="2">
    <location>
        <begin position="127"/>
        <end position="274"/>
    </location>
</feature>
<name>A0ABS4E0D6_9HYPH</name>
<keyword evidence="1" id="KW-0732">Signal</keyword>
<gene>
    <name evidence="3" type="ORF">J2Z17_002851</name>
</gene>
<evidence type="ECO:0000313" key="4">
    <source>
        <dbReference type="Proteomes" id="UP000759443"/>
    </source>
</evidence>
<dbReference type="SUPFAM" id="SSF51126">
    <property type="entry name" value="Pectin lyase-like"/>
    <property type="match status" value="1"/>
</dbReference>
<organism evidence="3 4">
    <name type="scientific">Rhizobium halophytocola</name>
    <dbReference type="NCBI Taxonomy" id="735519"/>
    <lineage>
        <taxon>Bacteria</taxon>
        <taxon>Pseudomonadati</taxon>
        <taxon>Pseudomonadota</taxon>
        <taxon>Alphaproteobacteria</taxon>
        <taxon>Hyphomicrobiales</taxon>
        <taxon>Rhizobiaceae</taxon>
        <taxon>Rhizobium/Agrobacterium group</taxon>
        <taxon>Rhizobium</taxon>
    </lineage>
</organism>
<dbReference type="EMBL" id="JAGGJU010000007">
    <property type="protein sequence ID" value="MBP1851406.1"/>
    <property type="molecule type" value="Genomic_DNA"/>
</dbReference>
<dbReference type="InterPro" id="IPR039448">
    <property type="entry name" value="Beta_helix"/>
</dbReference>
<feature type="chain" id="PRO_5046071370" description="Right handed beta helix domain-containing protein" evidence="1">
    <location>
        <begin position="36"/>
        <end position="361"/>
    </location>
</feature>
<dbReference type="InterPro" id="IPR006626">
    <property type="entry name" value="PbH1"/>
</dbReference>
<dbReference type="Pfam" id="PF13229">
    <property type="entry name" value="Beta_helix"/>
    <property type="match status" value="1"/>
</dbReference>